<dbReference type="PANTHER" id="PTHR43747:SF4">
    <property type="entry name" value="FLAVIN-DEPENDENT TRYPTOPHAN HALOGENASE"/>
    <property type="match status" value="1"/>
</dbReference>
<reference evidence="1" key="1">
    <citation type="submission" date="2022-07" db="EMBL/GenBank/DDBJ databases">
        <title>Sphingomonas sp. nov., a novel bacterium isolated from the north slope of the Mount Everest.</title>
        <authorList>
            <person name="Cui X."/>
            <person name="Liu Y."/>
        </authorList>
    </citation>
    <scope>NUCLEOTIDE SEQUENCE</scope>
    <source>
        <strain evidence="1">S5-59</strain>
    </source>
</reference>
<dbReference type="InterPro" id="IPR006905">
    <property type="entry name" value="Flavin_halogenase"/>
</dbReference>
<protein>
    <submittedName>
        <fullName evidence="1">Tryptophan 7-halogenase</fullName>
    </submittedName>
</protein>
<dbReference type="InterPro" id="IPR036188">
    <property type="entry name" value="FAD/NAD-bd_sf"/>
</dbReference>
<evidence type="ECO:0000313" key="2">
    <source>
        <dbReference type="Proteomes" id="UP001058533"/>
    </source>
</evidence>
<accession>A0ABY5LCU2</accession>
<dbReference type="SUPFAM" id="SSF51905">
    <property type="entry name" value="FAD/NAD(P)-binding domain"/>
    <property type="match status" value="1"/>
</dbReference>
<dbReference type="InterPro" id="IPR050816">
    <property type="entry name" value="Flavin-dep_Halogenase_NPB"/>
</dbReference>
<dbReference type="Gene3D" id="3.50.50.60">
    <property type="entry name" value="FAD/NAD(P)-binding domain"/>
    <property type="match status" value="1"/>
</dbReference>
<name>A0ABY5LCU2_9SPHN</name>
<dbReference type="PANTHER" id="PTHR43747">
    <property type="entry name" value="FAD-BINDING PROTEIN"/>
    <property type="match status" value="1"/>
</dbReference>
<keyword evidence="2" id="KW-1185">Reference proteome</keyword>
<organism evidence="1 2">
    <name type="scientific">Sphingomonas qomolangmaensis</name>
    <dbReference type="NCBI Taxonomy" id="2918765"/>
    <lineage>
        <taxon>Bacteria</taxon>
        <taxon>Pseudomonadati</taxon>
        <taxon>Pseudomonadota</taxon>
        <taxon>Alphaproteobacteria</taxon>
        <taxon>Sphingomonadales</taxon>
        <taxon>Sphingomonadaceae</taxon>
        <taxon>Sphingomonas</taxon>
    </lineage>
</organism>
<gene>
    <name evidence="1" type="ORF">NMP03_05515</name>
</gene>
<proteinExistence type="predicted"/>
<dbReference type="RefSeq" id="WP_256507508.1">
    <property type="nucleotide sequence ID" value="NZ_CP101740.1"/>
</dbReference>
<dbReference type="EMBL" id="CP101740">
    <property type="protein sequence ID" value="UUL83672.1"/>
    <property type="molecule type" value="Genomic_DNA"/>
</dbReference>
<dbReference type="Pfam" id="PF04820">
    <property type="entry name" value="Trp_halogenase"/>
    <property type="match status" value="1"/>
</dbReference>
<evidence type="ECO:0000313" key="1">
    <source>
        <dbReference type="EMBL" id="UUL83672.1"/>
    </source>
</evidence>
<dbReference type="Proteomes" id="UP001058533">
    <property type="component" value="Chromosome"/>
</dbReference>
<sequence length="495" mass="53613">MQRPSDFAEPIGHILICGGGLAAHMTAAALARQLPAATRITLAAICDTASSDLFYGTVSAPLAYAFNLAAGVDEPALVQRSDTGFSWGTRYTQWGGDRAWTQCFALPFPILDGVQFHQYLASSGVGPIEPFLVSARAAQRGAFAHPPRGPGETGQHPLARADYAYQFDPASYSRLFAGVIPADRVERITGELDDVATDAAAITGVRLRDGRVLTADLYIDCTGTDALLLSRLVPEIDGTRRIGIAASDAAPAQPDAPLRTVTAAPYGWMSDTPLRGRVRRTSVFDLAQTGEAMAAHRSGAEITGEATLGARREAWSGNCVGIGHAAAVVEPLTPAPLMLLERDIERLLALLPNAGGMAVERAEYNRRFGEDHTHAALFTRALFEADGLPDTPYWRAARAAPMPPKLEHKIGMFESRGVLVAYDLEPFHPEDWTILHLGMGRRPARHDRLADRADPARVKQFLAKTRHDIEQVVAKMPASATYRAQLEHYLERSPR</sequence>